<dbReference type="InterPro" id="IPR039429">
    <property type="entry name" value="SHMT-like_dom"/>
</dbReference>
<keyword evidence="6 9" id="KW-0554">One-carbon metabolism</keyword>
<dbReference type="GO" id="GO:0019264">
    <property type="term" value="P:glycine biosynthetic process from serine"/>
    <property type="evidence" value="ECO:0007669"/>
    <property type="project" value="UniProtKB-UniRule"/>
</dbReference>
<dbReference type="InterPro" id="IPR015421">
    <property type="entry name" value="PyrdxlP-dep_Trfase_major"/>
</dbReference>
<keyword evidence="8 9" id="KW-0663">Pyridoxal phosphate</keyword>
<evidence type="ECO:0000259" key="11">
    <source>
        <dbReference type="Pfam" id="PF00464"/>
    </source>
</evidence>
<comment type="function">
    <text evidence="9">Catalyzes the reversible interconversion of serine and glycine with tetrahydrofolate (THF) serving as the one-carbon carrier. This reaction serves as the major source of one-carbon groups required for the biosynthesis of purines, thymidylate, methionine, and other important biomolecules. Also exhibits THF-independent aldolase activity toward beta-hydroxyamino acids, producing glycine and aldehydes, via a retro-aldol mechanism.</text>
</comment>
<feature type="domain" description="Serine hydroxymethyltransferase-like" evidence="11">
    <location>
        <begin position="2"/>
        <end position="392"/>
    </location>
</feature>
<accession>A0A2G1VNS7</accession>
<sequence length="424" mass="46368">MQRDTEIFDLIQEEKQRQLNGLELIASENFVSEQVMEAAGSVLTNKYAEGYPGKRYYGGCEVVDEVENIAIERAKELFGAEYVNVQPHSGSQANTAVFHAVMKPGETFLGFDLAHGGHLTHGSPVNFSGRLYNPVFYGVDQETGLLNYDKIEELAVKEKPKMIIAGASAYSREIDYKRFREIADKVGAILLCDMAHPAGLIAKGIIGDPVPHCHICTTTTHKTLRGPRGGMILMGKDFENPFGIKLKNGSLRMMSSLLDSGIFPGNQGGPLEHIIAAKAIAFGEALTDDFLHYMVQVKKNAAVMAAAFVAKGYDIISGGTDNHMMLIDLRNKEISGKDAEEALGKADITVNKNMVPFDTRSPFVTSGMRIGVAAVTTRGLVEEDMKQVVELIDAALVNYQDDDKLEEIAGQVNAMMGHRPLFKH</sequence>
<feature type="binding site" evidence="9">
    <location>
        <begin position="361"/>
        <end position="363"/>
    </location>
    <ligand>
        <name>(6S)-5,6,7,8-tetrahydrofolate</name>
        <dbReference type="ChEBI" id="CHEBI:57453"/>
    </ligand>
</feature>
<organism evidence="12 13">
    <name type="scientific">Leeuwenhoekiella nanhaiensis</name>
    <dbReference type="NCBI Taxonomy" id="1655491"/>
    <lineage>
        <taxon>Bacteria</taxon>
        <taxon>Pseudomonadati</taxon>
        <taxon>Bacteroidota</taxon>
        <taxon>Flavobacteriia</taxon>
        <taxon>Flavobacteriales</taxon>
        <taxon>Flavobacteriaceae</taxon>
        <taxon>Leeuwenhoekiella</taxon>
    </lineage>
</organism>
<feature type="modified residue" description="N6-(pyridoxal phosphate)lysine" evidence="9 10">
    <location>
        <position position="222"/>
    </location>
</feature>
<dbReference type="AlphaFoldDB" id="A0A2G1VNS7"/>
<comment type="catalytic activity">
    <reaction evidence="9">
        <text>(6R)-5,10-methylene-5,6,7,8-tetrahydrofolate + glycine + H2O = (6S)-5,6,7,8-tetrahydrofolate + L-serine</text>
        <dbReference type="Rhea" id="RHEA:15481"/>
        <dbReference type="ChEBI" id="CHEBI:15377"/>
        <dbReference type="ChEBI" id="CHEBI:15636"/>
        <dbReference type="ChEBI" id="CHEBI:33384"/>
        <dbReference type="ChEBI" id="CHEBI:57305"/>
        <dbReference type="ChEBI" id="CHEBI:57453"/>
        <dbReference type="EC" id="2.1.2.1"/>
    </reaction>
</comment>
<dbReference type="InterPro" id="IPR019798">
    <property type="entry name" value="Ser_HO-MeTrfase_PLP_BS"/>
</dbReference>
<evidence type="ECO:0000256" key="1">
    <source>
        <dbReference type="ARBA" id="ARBA00001933"/>
    </source>
</evidence>
<dbReference type="EMBL" id="NQXA01000014">
    <property type="protein sequence ID" value="PHQ28427.1"/>
    <property type="molecule type" value="Genomic_DNA"/>
</dbReference>
<comment type="pathway">
    <text evidence="9">One-carbon metabolism; tetrahydrofolate interconversion.</text>
</comment>
<reference evidence="12 13" key="1">
    <citation type="submission" date="2017-08" db="EMBL/GenBank/DDBJ databases">
        <title>The whole genome shortgun sequences of strain Leeuwenhoekiella nanhaiensis G18 from the South China Sea.</title>
        <authorList>
            <person name="Liu Q."/>
        </authorList>
    </citation>
    <scope>NUCLEOTIDE SEQUENCE [LARGE SCALE GENOMIC DNA]</scope>
    <source>
        <strain evidence="12 13">G18</strain>
    </source>
</reference>
<keyword evidence="5 9" id="KW-0963">Cytoplasm</keyword>
<feature type="binding site" evidence="9">
    <location>
        <position position="113"/>
    </location>
    <ligand>
        <name>(6S)-5,6,7,8-tetrahydrofolate</name>
        <dbReference type="ChEBI" id="CHEBI:57453"/>
    </ligand>
</feature>
<evidence type="ECO:0000256" key="10">
    <source>
        <dbReference type="PIRSR" id="PIRSR000412-50"/>
    </source>
</evidence>
<evidence type="ECO:0000256" key="7">
    <source>
        <dbReference type="ARBA" id="ARBA00022679"/>
    </source>
</evidence>
<proteinExistence type="inferred from homology"/>
<evidence type="ECO:0000256" key="5">
    <source>
        <dbReference type="ARBA" id="ARBA00022490"/>
    </source>
</evidence>
<comment type="similarity">
    <text evidence="3 9">Belongs to the SHMT family.</text>
</comment>
<evidence type="ECO:0000313" key="13">
    <source>
        <dbReference type="Proteomes" id="UP000229433"/>
    </source>
</evidence>
<dbReference type="InterPro" id="IPR049943">
    <property type="entry name" value="Ser_HO-MeTrfase-like"/>
</dbReference>
<protein>
    <recommendedName>
        <fullName evidence="9">Serine hydroxymethyltransferase</fullName>
        <shortName evidence="9">SHMT</shortName>
        <shortName evidence="9">Serine methylase</shortName>
        <ecNumber evidence="9">2.1.2.1</ecNumber>
    </recommendedName>
</protein>
<dbReference type="InterPro" id="IPR015424">
    <property type="entry name" value="PyrdxlP-dep_Trfase"/>
</dbReference>
<evidence type="ECO:0000256" key="6">
    <source>
        <dbReference type="ARBA" id="ARBA00022563"/>
    </source>
</evidence>
<keyword evidence="13" id="KW-1185">Reference proteome</keyword>
<evidence type="ECO:0000256" key="9">
    <source>
        <dbReference type="HAMAP-Rule" id="MF_00051"/>
    </source>
</evidence>
<name>A0A2G1VNS7_9FLAO</name>
<dbReference type="CDD" id="cd00378">
    <property type="entry name" value="SHMT"/>
    <property type="match status" value="1"/>
</dbReference>
<dbReference type="GO" id="GO:0005829">
    <property type="term" value="C:cytosol"/>
    <property type="evidence" value="ECO:0007669"/>
    <property type="project" value="TreeGrafter"/>
</dbReference>
<dbReference type="NCBIfam" id="NF000586">
    <property type="entry name" value="PRK00011.1"/>
    <property type="match status" value="1"/>
</dbReference>
<comment type="caution">
    <text evidence="12">The sequence shown here is derived from an EMBL/GenBank/DDBJ whole genome shotgun (WGS) entry which is preliminary data.</text>
</comment>
<dbReference type="OrthoDB" id="9803846at2"/>
<dbReference type="GO" id="GO:0032259">
    <property type="term" value="P:methylation"/>
    <property type="evidence" value="ECO:0007669"/>
    <property type="project" value="UniProtKB-KW"/>
</dbReference>
<dbReference type="Proteomes" id="UP000229433">
    <property type="component" value="Unassembled WGS sequence"/>
</dbReference>
<gene>
    <name evidence="9 12" type="primary">glyA</name>
    <name evidence="12" type="ORF">CJ305_15050</name>
</gene>
<dbReference type="GO" id="GO:0008168">
    <property type="term" value="F:methyltransferase activity"/>
    <property type="evidence" value="ECO:0007669"/>
    <property type="project" value="UniProtKB-KW"/>
</dbReference>
<keyword evidence="9" id="KW-0028">Amino-acid biosynthesis</keyword>
<comment type="subunit">
    <text evidence="4 9">Homodimer.</text>
</comment>
<dbReference type="InterPro" id="IPR001085">
    <property type="entry name" value="Ser_HO-MeTrfase"/>
</dbReference>
<evidence type="ECO:0000256" key="2">
    <source>
        <dbReference type="ARBA" id="ARBA00004496"/>
    </source>
</evidence>
<feature type="binding site" evidence="9">
    <location>
        <begin position="117"/>
        <end position="119"/>
    </location>
    <ligand>
        <name>(6S)-5,6,7,8-tetrahydrofolate</name>
        <dbReference type="ChEBI" id="CHEBI:57453"/>
    </ligand>
</feature>
<dbReference type="GO" id="GO:0035999">
    <property type="term" value="P:tetrahydrofolate interconversion"/>
    <property type="evidence" value="ECO:0007669"/>
    <property type="project" value="UniProtKB-UniRule"/>
</dbReference>
<comment type="caution">
    <text evidence="9">Lacks conserved residue(s) required for the propagation of feature annotation.</text>
</comment>
<evidence type="ECO:0000256" key="3">
    <source>
        <dbReference type="ARBA" id="ARBA00006376"/>
    </source>
</evidence>
<dbReference type="FunFam" id="3.40.640.10:FF:000001">
    <property type="entry name" value="Serine hydroxymethyltransferase"/>
    <property type="match status" value="1"/>
</dbReference>
<keyword evidence="7 9" id="KW-0808">Transferase</keyword>
<dbReference type="RefSeq" id="WP_099647120.1">
    <property type="nucleotide sequence ID" value="NZ_KZ319296.1"/>
</dbReference>
<dbReference type="EC" id="2.1.2.1" evidence="9"/>
<evidence type="ECO:0000256" key="4">
    <source>
        <dbReference type="ARBA" id="ARBA00011738"/>
    </source>
</evidence>
<evidence type="ECO:0000256" key="8">
    <source>
        <dbReference type="ARBA" id="ARBA00022898"/>
    </source>
</evidence>
<dbReference type="PIRSF" id="PIRSF000412">
    <property type="entry name" value="SHMT"/>
    <property type="match status" value="1"/>
</dbReference>
<evidence type="ECO:0000313" key="12">
    <source>
        <dbReference type="EMBL" id="PHQ28427.1"/>
    </source>
</evidence>
<dbReference type="InterPro" id="IPR015422">
    <property type="entry name" value="PyrdxlP-dep_Trfase_small"/>
</dbReference>
<dbReference type="PROSITE" id="PS00096">
    <property type="entry name" value="SHMT"/>
    <property type="match status" value="1"/>
</dbReference>
<dbReference type="GO" id="GO:0004372">
    <property type="term" value="F:glycine hydroxymethyltransferase activity"/>
    <property type="evidence" value="ECO:0007669"/>
    <property type="project" value="UniProtKB-UniRule"/>
</dbReference>
<dbReference type="HAMAP" id="MF_00051">
    <property type="entry name" value="SHMT"/>
    <property type="match status" value="1"/>
</dbReference>
<dbReference type="Gene3D" id="3.40.640.10">
    <property type="entry name" value="Type I PLP-dependent aspartate aminotransferase-like (Major domain)"/>
    <property type="match status" value="1"/>
</dbReference>
<dbReference type="GO" id="GO:0030170">
    <property type="term" value="F:pyridoxal phosphate binding"/>
    <property type="evidence" value="ECO:0007669"/>
    <property type="project" value="UniProtKB-UniRule"/>
</dbReference>
<dbReference type="PANTHER" id="PTHR11680:SF35">
    <property type="entry name" value="SERINE HYDROXYMETHYLTRANSFERASE 1"/>
    <property type="match status" value="1"/>
</dbReference>
<dbReference type="SUPFAM" id="SSF53383">
    <property type="entry name" value="PLP-dependent transferases"/>
    <property type="match status" value="1"/>
</dbReference>
<keyword evidence="12" id="KW-0489">Methyltransferase</keyword>
<dbReference type="PANTHER" id="PTHR11680">
    <property type="entry name" value="SERINE HYDROXYMETHYLTRANSFERASE"/>
    <property type="match status" value="1"/>
</dbReference>
<dbReference type="Pfam" id="PF00464">
    <property type="entry name" value="SHMT"/>
    <property type="match status" value="1"/>
</dbReference>
<feature type="site" description="Plays an important role in substrate specificity" evidence="9">
    <location>
        <position position="221"/>
    </location>
</feature>
<dbReference type="Gene3D" id="3.90.1150.10">
    <property type="entry name" value="Aspartate Aminotransferase, domain 1"/>
    <property type="match status" value="1"/>
</dbReference>
<comment type="subcellular location">
    <subcellularLocation>
        <location evidence="2 9">Cytoplasm</location>
    </subcellularLocation>
</comment>
<comment type="pathway">
    <text evidence="9">Amino-acid biosynthesis; glycine biosynthesis; glycine from L-serine: step 1/1.</text>
</comment>
<comment type="cofactor">
    <cofactor evidence="1 9 10">
        <name>pyridoxal 5'-phosphate</name>
        <dbReference type="ChEBI" id="CHEBI:597326"/>
    </cofactor>
</comment>
<dbReference type="UniPathway" id="UPA00193"/>
<dbReference type="UniPathway" id="UPA00288">
    <property type="reaction ID" value="UER01023"/>
</dbReference>